<sequence length="124" mass="14181">MADIRTNYNYEQPRPGKITLTELRDNVWEYENDWNKSLFDCCTDAKICFCAFVCPWCFWCELFSRAGECLCTPIFVPLATLTLRTKLRTGFRIKGTVANDCVITTFCSPCASIQLLNELNAQGL</sequence>
<comment type="caution">
    <text evidence="2">The sequence shown here is derived from an EMBL/GenBank/DDBJ whole genome shotgun (WGS) entry which is preliminary data.</text>
</comment>
<reference evidence="2" key="1">
    <citation type="submission" date="2021-02" db="EMBL/GenBank/DDBJ databases">
        <authorList>
            <person name="Nowell W R."/>
        </authorList>
    </citation>
    <scope>NUCLEOTIDE SEQUENCE</scope>
    <source>
        <strain evidence="2">Ploen Becks lab</strain>
    </source>
</reference>
<dbReference type="Pfam" id="PF04749">
    <property type="entry name" value="PLAC8"/>
    <property type="match status" value="1"/>
</dbReference>
<organism evidence="2 3">
    <name type="scientific">Brachionus calyciflorus</name>
    <dbReference type="NCBI Taxonomy" id="104777"/>
    <lineage>
        <taxon>Eukaryota</taxon>
        <taxon>Metazoa</taxon>
        <taxon>Spiralia</taxon>
        <taxon>Gnathifera</taxon>
        <taxon>Rotifera</taxon>
        <taxon>Eurotatoria</taxon>
        <taxon>Monogononta</taxon>
        <taxon>Pseudotrocha</taxon>
        <taxon>Ploima</taxon>
        <taxon>Brachionidae</taxon>
        <taxon>Brachionus</taxon>
    </lineage>
</organism>
<dbReference type="Proteomes" id="UP000663879">
    <property type="component" value="Unassembled WGS sequence"/>
</dbReference>
<dbReference type="InterPro" id="IPR006461">
    <property type="entry name" value="PLAC_motif_containing"/>
</dbReference>
<dbReference type="OrthoDB" id="1045822at2759"/>
<dbReference type="PANTHER" id="PTHR15907">
    <property type="entry name" value="DUF614 FAMILY PROTEIN-RELATED"/>
    <property type="match status" value="1"/>
</dbReference>
<dbReference type="EMBL" id="CAJNOC010000024">
    <property type="protein sequence ID" value="CAF0707328.1"/>
    <property type="molecule type" value="Genomic_DNA"/>
</dbReference>
<evidence type="ECO:0000313" key="2">
    <source>
        <dbReference type="EMBL" id="CAF0707328.1"/>
    </source>
</evidence>
<keyword evidence="3" id="KW-1185">Reference proteome</keyword>
<gene>
    <name evidence="2" type="ORF">OXX778_LOCUS479</name>
</gene>
<protein>
    <recommendedName>
        <fullName evidence="4">Cornifelin</fullName>
    </recommendedName>
</protein>
<comment type="similarity">
    <text evidence="1">Belongs to the cornifelin family.</text>
</comment>
<evidence type="ECO:0008006" key="4">
    <source>
        <dbReference type="Google" id="ProtNLM"/>
    </source>
</evidence>
<proteinExistence type="inferred from homology"/>
<name>A0A813M3F7_9BILA</name>
<dbReference type="AlphaFoldDB" id="A0A813M3F7"/>
<evidence type="ECO:0000313" key="3">
    <source>
        <dbReference type="Proteomes" id="UP000663879"/>
    </source>
</evidence>
<evidence type="ECO:0000256" key="1">
    <source>
        <dbReference type="ARBA" id="ARBA00009024"/>
    </source>
</evidence>
<accession>A0A813M3F7</accession>
<dbReference type="NCBIfam" id="TIGR01571">
    <property type="entry name" value="A_thal_Cys_rich"/>
    <property type="match status" value="1"/>
</dbReference>